<gene>
    <name evidence="1" type="ORF">DPMN_033954</name>
</gene>
<sequence length="50" mass="5983">MTEIAVNHQKVKYLEYIYHLTDEHLAKLVYFRDGQIANVNRQHGRFPVLL</sequence>
<protein>
    <submittedName>
        <fullName evidence="1">Uncharacterized protein</fullName>
    </submittedName>
</protein>
<dbReference type="Proteomes" id="UP000828390">
    <property type="component" value="Unassembled WGS sequence"/>
</dbReference>
<organism evidence="1 2">
    <name type="scientific">Dreissena polymorpha</name>
    <name type="common">Zebra mussel</name>
    <name type="synonym">Mytilus polymorpha</name>
    <dbReference type="NCBI Taxonomy" id="45954"/>
    <lineage>
        <taxon>Eukaryota</taxon>
        <taxon>Metazoa</taxon>
        <taxon>Spiralia</taxon>
        <taxon>Lophotrochozoa</taxon>
        <taxon>Mollusca</taxon>
        <taxon>Bivalvia</taxon>
        <taxon>Autobranchia</taxon>
        <taxon>Heteroconchia</taxon>
        <taxon>Euheterodonta</taxon>
        <taxon>Imparidentia</taxon>
        <taxon>Neoheterodontei</taxon>
        <taxon>Myida</taxon>
        <taxon>Dreissenoidea</taxon>
        <taxon>Dreissenidae</taxon>
        <taxon>Dreissena</taxon>
    </lineage>
</organism>
<name>A0A9D4RJM1_DREPO</name>
<evidence type="ECO:0000313" key="1">
    <source>
        <dbReference type="EMBL" id="KAH3870764.1"/>
    </source>
</evidence>
<keyword evidence="2" id="KW-1185">Reference proteome</keyword>
<reference evidence="1" key="2">
    <citation type="submission" date="2020-11" db="EMBL/GenBank/DDBJ databases">
        <authorList>
            <person name="McCartney M.A."/>
            <person name="Auch B."/>
            <person name="Kono T."/>
            <person name="Mallez S."/>
            <person name="Becker A."/>
            <person name="Gohl D.M."/>
            <person name="Silverstein K.A.T."/>
            <person name="Koren S."/>
            <person name="Bechman K.B."/>
            <person name="Herman A."/>
            <person name="Abrahante J.E."/>
            <person name="Garbe J."/>
        </authorList>
    </citation>
    <scope>NUCLEOTIDE SEQUENCE</scope>
    <source>
        <strain evidence="1">Duluth1</strain>
        <tissue evidence="1">Whole animal</tissue>
    </source>
</reference>
<proteinExistence type="predicted"/>
<dbReference type="EMBL" id="JAIWYP010000002">
    <property type="protein sequence ID" value="KAH3870764.1"/>
    <property type="molecule type" value="Genomic_DNA"/>
</dbReference>
<comment type="caution">
    <text evidence="1">The sequence shown here is derived from an EMBL/GenBank/DDBJ whole genome shotgun (WGS) entry which is preliminary data.</text>
</comment>
<evidence type="ECO:0000313" key="2">
    <source>
        <dbReference type="Proteomes" id="UP000828390"/>
    </source>
</evidence>
<dbReference type="AlphaFoldDB" id="A0A9D4RJM1"/>
<accession>A0A9D4RJM1</accession>
<reference evidence="1" key="1">
    <citation type="journal article" date="2019" name="bioRxiv">
        <title>The Genome of the Zebra Mussel, Dreissena polymorpha: A Resource for Invasive Species Research.</title>
        <authorList>
            <person name="McCartney M.A."/>
            <person name="Auch B."/>
            <person name="Kono T."/>
            <person name="Mallez S."/>
            <person name="Zhang Y."/>
            <person name="Obille A."/>
            <person name="Becker A."/>
            <person name="Abrahante J.E."/>
            <person name="Garbe J."/>
            <person name="Badalamenti J.P."/>
            <person name="Herman A."/>
            <person name="Mangelson H."/>
            <person name="Liachko I."/>
            <person name="Sullivan S."/>
            <person name="Sone E.D."/>
            <person name="Koren S."/>
            <person name="Silverstein K.A.T."/>
            <person name="Beckman K.B."/>
            <person name="Gohl D.M."/>
        </authorList>
    </citation>
    <scope>NUCLEOTIDE SEQUENCE</scope>
    <source>
        <strain evidence="1">Duluth1</strain>
        <tissue evidence="1">Whole animal</tissue>
    </source>
</reference>